<keyword evidence="2" id="KW-0547">Nucleotide-binding</keyword>
<protein>
    <recommendedName>
        <fullName evidence="4">ABC transporter domain-containing protein</fullName>
    </recommendedName>
</protein>
<dbReference type="Pfam" id="PF00005">
    <property type="entry name" value="ABC_tran"/>
    <property type="match status" value="1"/>
</dbReference>
<keyword evidence="1" id="KW-0813">Transport</keyword>
<comment type="caution">
    <text evidence="5">The sequence shown here is derived from an EMBL/GenBank/DDBJ whole genome shotgun (WGS) entry which is preliminary data.</text>
</comment>
<feature type="domain" description="ABC transporter" evidence="4">
    <location>
        <begin position="6"/>
        <end position="115"/>
    </location>
</feature>
<gene>
    <name evidence="5" type="ORF">CWC39_00510</name>
</gene>
<evidence type="ECO:0000259" key="4">
    <source>
        <dbReference type="Pfam" id="PF00005"/>
    </source>
</evidence>
<organism evidence="5 6">
    <name type="scientific">Corynebacterium heidelbergense</name>
    <dbReference type="NCBI Taxonomy" id="2055947"/>
    <lineage>
        <taxon>Bacteria</taxon>
        <taxon>Bacillati</taxon>
        <taxon>Actinomycetota</taxon>
        <taxon>Actinomycetes</taxon>
        <taxon>Mycobacteriales</taxon>
        <taxon>Corynebacteriaceae</taxon>
        <taxon>Corynebacterium</taxon>
    </lineage>
</organism>
<evidence type="ECO:0000256" key="3">
    <source>
        <dbReference type="ARBA" id="ARBA00022840"/>
    </source>
</evidence>
<name>A0A364VEE2_9CORY</name>
<sequence>MKGLSGLLKNAKFESMDFAGNPTTPDSPGFKRTRMTVFTEDQSFRNWSFETYLRFVSAAYDKAPDDILHELIDGFNFGSFAKTRIGELSSRNSKKARLIAAFAIKPPLLILDEPVDALDSLGTDFLYSSIR</sequence>
<dbReference type="InterPro" id="IPR051782">
    <property type="entry name" value="ABC_Transporter_VariousFunc"/>
</dbReference>
<dbReference type="OrthoDB" id="9804819at2"/>
<dbReference type="InterPro" id="IPR003439">
    <property type="entry name" value="ABC_transporter-like_ATP-bd"/>
</dbReference>
<dbReference type="Gene3D" id="3.40.50.300">
    <property type="entry name" value="P-loop containing nucleotide triphosphate hydrolases"/>
    <property type="match status" value="1"/>
</dbReference>
<dbReference type="Proteomes" id="UP000251047">
    <property type="component" value="Unassembled WGS sequence"/>
</dbReference>
<evidence type="ECO:0000256" key="1">
    <source>
        <dbReference type="ARBA" id="ARBA00022448"/>
    </source>
</evidence>
<dbReference type="InterPro" id="IPR027417">
    <property type="entry name" value="P-loop_NTPase"/>
</dbReference>
<dbReference type="GO" id="GO:0016887">
    <property type="term" value="F:ATP hydrolysis activity"/>
    <property type="evidence" value="ECO:0007669"/>
    <property type="project" value="InterPro"/>
</dbReference>
<dbReference type="SUPFAM" id="SSF52540">
    <property type="entry name" value="P-loop containing nucleoside triphosphate hydrolases"/>
    <property type="match status" value="1"/>
</dbReference>
<dbReference type="AlphaFoldDB" id="A0A364VEE2"/>
<dbReference type="PANTHER" id="PTHR42939:SF1">
    <property type="entry name" value="ABC TRANSPORTER ATP-BINDING PROTEIN ALBC-RELATED"/>
    <property type="match status" value="1"/>
</dbReference>
<reference evidence="5 6" key="1">
    <citation type="journal article" date="2018" name="Syst. Appl. Microbiol.">
        <title>Corynebacterium heidelbergense sp. nov., isolated from the preen glands of Egyptian geese (Alopochen aegyptiacus).</title>
        <authorList>
            <person name="Braun M.S."/>
            <person name="Wang E."/>
            <person name="Zimmermann S."/>
            <person name="Wink M."/>
        </authorList>
    </citation>
    <scope>NUCLEOTIDE SEQUENCE [LARGE SCALE GENOMIC DNA]</scope>
    <source>
        <strain evidence="5 6">DSM 104638</strain>
    </source>
</reference>
<evidence type="ECO:0000313" key="5">
    <source>
        <dbReference type="EMBL" id="RAV34974.1"/>
    </source>
</evidence>
<accession>A0A364VEE2</accession>
<dbReference type="PANTHER" id="PTHR42939">
    <property type="entry name" value="ABC TRANSPORTER ATP-BINDING PROTEIN ALBC-RELATED"/>
    <property type="match status" value="1"/>
</dbReference>
<dbReference type="EMBL" id="PHQP01000002">
    <property type="protein sequence ID" value="RAV34974.1"/>
    <property type="molecule type" value="Genomic_DNA"/>
</dbReference>
<keyword evidence="3" id="KW-0067">ATP-binding</keyword>
<dbReference type="RefSeq" id="WP_112768565.1">
    <property type="nucleotide sequence ID" value="NZ_CP063191.1"/>
</dbReference>
<evidence type="ECO:0000313" key="6">
    <source>
        <dbReference type="Proteomes" id="UP000251047"/>
    </source>
</evidence>
<proteinExistence type="predicted"/>
<evidence type="ECO:0000256" key="2">
    <source>
        <dbReference type="ARBA" id="ARBA00022741"/>
    </source>
</evidence>
<dbReference type="GO" id="GO:0005524">
    <property type="term" value="F:ATP binding"/>
    <property type="evidence" value="ECO:0007669"/>
    <property type="project" value="UniProtKB-KW"/>
</dbReference>